<comment type="caution">
    <text evidence="3">The sequence shown here is derived from an EMBL/GenBank/DDBJ whole genome shotgun (WGS) entry which is preliminary data.</text>
</comment>
<evidence type="ECO:0000313" key="3">
    <source>
        <dbReference type="EMBL" id="RAK53432.1"/>
    </source>
</evidence>
<feature type="signal peptide" evidence="2">
    <location>
        <begin position="1"/>
        <end position="25"/>
    </location>
</feature>
<feature type="region of interest" description="Disordered" evidence="1">
    <location>
        <begin position="31"/>
        <end position="64"/>
    </location>
</feature>
<feature type="compositionally biased region" description="Pro residues" evidence="1">
    <location>
        <begin position="33"/>
        <end position="46"/>
    </location>
</feature>
<feature type="compositionally biased region" description="Low complexity" evidence="1">
    <location>
        <begin position="49"/>
        <end position="64"/>
    </location>
</feature>
<dbReference type="EMBL" id="QFYQ01000001">
    <property type="protein sequence ID" value="RAK53432.1"/>
    <property type="molecule type" value="Genomic_DNA"/>
</dbReference>
<reference evidence="4" key="1">
    <citation type="submission" date="2018-05" db="EMBL/GenBank/DDBJ databases">
        <authorList>
            <person name="Li X."/>
        </authorList>
    </citation>
    <scope>NUCLEOTIDE SEQUENCE [LARGE SCALE GENOMIC DNA]</scope>
    <source>
        <strain evidence="4">LX32</strain>
    </source>
</reference>
<proteinExistence type="predicted"/>
<keyword evidence="2" id="KW-0732">Signal</keyword>
<feature type="chain" id="PRO_5016293088" description="Lipoprotein" evidence="2">
    <location>
        <begin position="26"/>
        <end position="196"/>
    </location>
</feature>
<dbReference type="AlphaFoldDB" id="A0A328AFB8"/>
<gene>
    <name evidence="3" type="ORF">DJ017_02250</name>
</gene>
<name>A0A328AFB8_9CAUL</name>
<accession>A0A328AFB8</accession>
<evidence type="ECO:0000313" key="4">
    <source>
        <dbReference type="Proteomes" id="UP000249254"/>
    </source>
</evidence>
<dbReference type="Proteomes" id="UP000249254">
    <property type="component" value="Unassembled WGS sequence"/>
</dbReference>
<evidence type="ECO:0008006" key="5">
    <source>
        <dbReference type="Google" id="ProtNLM"/>
    </source>
</evidence>
<evidence type="ECO:0000256" key="1">
    <source>
        <dbReference type="SAM" id="MobiDB-lite"/>
    </source>
</evidence>
<protein>
    <recommendedName>
        <fullName evidence="5">Lipoprotein</fullName>
    </recommendedName>
</protein>
<keyword evidence="4" id="KW-1185">Reference proteome</keyword>
<organism evidence="3 4">
    <name type="scientific">Phenylobacterium soli</name>
    <dbReference type="NCBI Taxonomy" id="2170551"/>
    <lineage>
        <taxon>Bacteria</taxon>
        <taxon>Pseudomonadati</taxon>
        <taxon>Pseudomonadota</taxon>
        <taxon>Alphaproteobacteria</taxon>
        <taxon>Caulobacterales</taxon>
        <taxon>Caulobacteraceae</taxon>
        <taxon>Phenylobacterium</taxon>
    </lineage>
</organism>
<sequence length="196" mass="20444">MSGVVSSGALSGTLLLLSLAGLALAACDEAKPRPPVPAEGQPPPGPRDAAAAAKRAEAEASLSKESLPDTVAWAKPYVGEKLDRLFPKRDGACVGNTDLVTQRYGGEAPGVRVLGWAWDPAARKPLQHMLLSDERGTIVGAGETGAERTDVTAVRKDVTSHLTGWLGYTAKTRGEVDGWALMPDGKTLCPLGHLTL</sequence>
<evidence type="ECO:0000256" key="2">
    <source>
        <dbReference type="SAM" id="SignalP"/>
    </source>
</evidence>